<dbReference type="RefSeq" id="XP_014531522.1">
    <property type="nucleotide sequence ID" value="XM_014676036.1"/>
</dbReference>
<evidence type="ECO:0000313" key="1">
    <source>
        <dbReference type="EMBL" id="QQK41222.1"/>
    </source>
</evidence>
<dbReference type="VEuPathDB" id="FungiDB:PDIP_73650"/>
<name>A0A7T6XHK5_PENDI</name>
<evidence type="ECO:0000313" key="2">
    <source>
        <dbReference type="Proteomes" id="UP000595662"/>
    </source>
</evidence>
<gene>
    <name evidence="1" type="ORF">Pdw03_4076</name>
</gene>
<dbReference type="AlphaFoldDB" id="A0A7T6XHK5"/>
<accession>A0A7T6XHK5</accession>
<sequence length="288" mass="33500">MIEEDCALIKATEEHRRVVEAFGLSPTRWWNKRQLSARSTWKIPDRLACLWDDLELITTPKGSTHPLFPVRIESLLLSLLAETIKKELLDPHRPLDLPHWSFRKRIFTREMEDNKFLAPENLIDYVLWYGHCWELETNMIAMKSKSPVPQSWILLRNMSIIHHARKLAGRDAVLYGVITDGSKWVFIHLTNWGRYTIKVFSWDNERHSIIGQVQNIINQAFALHRKILSRTSLPTPTVHRISHCQIRELPAPCDGSDDESDRVTKRNAYHAATVEERALKTDEGPSAW</sequence>
<dbReference type="EMBL" id="CP060774">
    <property type="protein sequence ID" value="QQK41222.1"/>
    <property type="molecule type" value="Genomic_DNA"/>
</dbReference>
<dbReference type="OMA" id="CQIRELP"/>
<organism evidence="1 2">
    <name type="scientific">Penicillium digitatum</name>
    <name type="common">Green mold</name>
    <dbReference type="NCBI Taxonomy" id="36651"/>
    <lineage>
        <taxon>Eukaryota</taxon>
        <taxon>Fungi</taxon>
        <taxon>Dikarya</taxon>
        <taxon>Ascomycota</taxon>
        <taxon>Pezizomycotina</taxon>
        <taxon>Eurotiomycetes</taxon>
        <taxon>Eurotiomycetidae</taxon>
        <taxon>Eurotiales</taxon>
        <taxon>Aspergillaceae</taxon>
        <taxon>Penicillium</taxon>
    </lineage>
</organism>
<reference evidence="1 2" key="1">
    <citation type="submission" date="2020-08" db="EMBL/GenBank/DDBJ databases">
        <title>The completed genome sequence of the pathogenic ascomycete fungus Penicillium digitatum.</title>
        <authorList>
            <person name="Wang M."/>
        </authorList>
    </citation>
    <scope>NUCLEOTIDE SEQUENCE [LARGE SCALE GENOMIC DNA]</scope>
    <source>
        <strain evidence="1 2">PdW03</strain>
    </source>
</reference>
<dbReference type="Proteomes" id="UP000595662">
    <property type="component" value="Chromosome 1"/>
</dbReference>
<dbReference type="GeneID" id="26235681"/>
<evidence type="ECO:0008006" key="3">
    <source>
        <dbReference type="Google" id="ProtNLM"/>
    </source>
</evidence>
<proteinExistence type="predicted"/>
<dbReference type="KEGG" id="pdp:PDIP_73650"/>
<protein>
    <recommendedName>
        <fullName evidence="3">Fungal-type protein kinase domain-containing protein</fullName>
    </recommendedName>
</protein>